<keyword evidence="2" id="KW-1185">Reference proteome</keyword>
<evidence type="ECO:0000313" key="1">
    <source>
        <dbReference type="EMBL" id="EAT58373.1"/>
    </source>
</evidence>
<dbReference type="Gene3D" id="2.60.40.3910">
    <property type="entry name" value="Inclusion body protein"/>
    <property type="match status" value="1"/>
</dbReference>
<accession>Q0YQ21</accession>
<protein>
    <recommendedName>
        <fullName evidence="3">Inclusion body protein</fullName>
    </recommendedName>
</protein>
<dbReference type="Proteomes" id="UP000004162">
    <property type="component" value="Unassembled WGS sequence"/>
</dbReference>
<name>Q0YQ21_9CHLB</name>
<dbReference type="EMBL" id="AASE01000021">
    <property type="protein sequence ID" value="EAT58373.1"/>
    <property type="molecule type" value="Genomic_DNA"/>
</dbReference>
<dbReference type="InterPro" id="IPR038712">
    <property type="entry name" value="PixA-like_sf"/>
</dbReference>
<dbReference type="AlphaFoldDB" id="Q0YQ21"/>
<dbReference type="Pfam" id="PF12306">
    <property type="entry name" value="PixA"/>
    <property type="match status" value="1"/>
</dbReference>
<evidence type="ECO:0000313" key="2">
    <source>
        <dbReference type="Proteomes" id="UP000004162"/>
    </source>
</evidence>
<dbReference type="RefSeq" id="WP_006366983.1">
    <property type="nucleotide sequence ID" value="NZ_AASE01000021.1"/>
</dbReference>
<dbReference type="OrthoDB" id="8705346at2"/>
<gene>
    <name evidence="1" type="ORF">CferDRAFT_0312</name>
</gene>
<reference evidence="1 2" key="1">
    <citation type="submission" date="2006-07" db="EMBL/GenBank/DDBJ databases">
        <title>Annotation of the draft genome assembly of Chlorobium ferroxidans DSM 13031.</title>
        <authorList>
            <consortium name="US DOE Joint Genome Institute (JGI-ORNL)"/>
            <person name="Larimer F."/>
            <person name="Land M."/>
            <person name="Hauser L."/>
        </authorList>
    </citation>
    <scope>NUCLEOTIDE SEQUENCE [LARGE SCALE GENOMIC DNA]</scope>
    <source>
        <strain evidence="1 2">DSM 13031</strain>
    </source>
</reference>
<reference evidence="1 2" key="2">
    <citation type="submission" date="2006-07" db="EMBL/GenBank/DDBJ databases">
        <title>Sequencing of the draft genome and assembly of Chlorobium ferroxidans DSM 13031.</title>
        <authorList>
            <consortium name="US DOE Joint Genome Institute (JGI-PGF)"/>
            <person name="Copeland A."/>
            <person name="Lucas S."/>
            <person name="Lapidus A."/>
            <person name="Barry K."/>
            <person name="Glavina del Rio T."/>
            <person name="Dalin E."/>
            <person name="Tice H."/>
            <person name="Bruce D."/>
            <person name="Pitluck S."/>
            <person name="Richardson P."/>
        </authorList>
    </citation>
    <scope>NUCLEOTIDE SEQUENCE [LARGE SCALE GENOMIC DNA]</scope>
    <source>
        <strain evidence="1 2">DSM 13031</strain>
    </source>
</reference>
<comment type="caution">
    <text evidence="1">The sequence shown here is derived from an EMBL/GenBank/DDBJ whole genome shotgun (WGS) entry which is preliminary data.</text>
</comment>
<sequence length="183" mass="20824">MIIDIKMVVDTGMLRQHYPHPSQDTIAPTAIAQKDAFMVAAPLQSVHRGHGSDSLELNAGTEDVLRWRVSTTAIDMRYVMLYKVILLDEKGAVPVDAGNQGLKTKPTGVLTSRLYPVPDITDPTHYTESQRLSVCWELPIKKYGKHHFQLLFYIVEQNAVDGKLKTVGYYSWEPRKIHLKKHW</sequence>
<dbReference type="InterPro" id="IPR021087">
    <property type="entry name" value="Uncharacterised_PixA/AidA"/>
</dbReference>
<proteinExistence type="predicted"/>
<evidence type="ECO:0008006" key="3">
    <source>
        <dbReference type="Google" id="ProtNLM"/>
    </source>
</evidence>
<organism evidence="1 2">
    <name type="scientific">Chlorobium ferrooxidans DSM 13031</name>
    <dbReference type="NCBI Taxonomy" id="377431"/>
    <lineage>
        <taxon>Bacteria</taxon>
        <taxon>Pseudomonadati</taxon>
        <taxon>Chlorobiota</taxon>
        <taxon>Chlorobiia</taxon>
        <taxon>Chlorobiales</taxon>
        <taxon>Chlorobiaceae</taxon>
        <taxon>Chlorobium/Pelodictyon group</taxon>
        <taxon>Chlorobium</taxon>
    </lineage>
</organism>